<evidence type="ECO:0008006" key="4">
    <source>
        <dbReference type="Google" id="ProtNLM"/>
    </source>
</evidence>
<gene>
    <name evidence="2" type="ORF">ADUPG1_011741</name>
</gene>
<feature type="non-terminal residue" evidence="2">
    <location>
        <position position="181"/>
    </location>
</feature>
<protein>
    <recommendedName>
        <fullName evidence="4">Syntaxin N-terminal domain-containing protein</fullName>
    </recommendedName>
</protein>
<keyword evidence="3" id="KW-1185">Reference proteome</keyword>
<dbReference type="EMBL" id="BQXS01012245">
    <property type="protein sequence ID" value="GKT20613.1"/>
    <property type="molecule type" value="Genomic_DNA"/>
</dbReference>
<accession>A0ABQ5JXS1</accession>
<sequence length="181" mass="20176">MDTGELEEFMTDDGEIDPTPHHPPILTKATLSDESKTDLLDSTIEGIERGVQQLARKLEDVVRVSAESESAKVGHSLDKVIQSRIKTIVAIEEEQKDKTEEVLKYIHKIQGDCQATADLLGSKRDQPVVSARSAKTHGQTILKNVEGALESISEISTVFADYNAERENERIIMKQHIKQIE</sequence>
<name>A0ABQ5JXS1_9EUKA</name>
<evidence type="ECO:0000313" key="2">
    <source>
        <dbReference type="EMBL" id="GKT20613.1"/>
    </source>
</evidence>
<evidence type="ECO:0000256" key="1">
    <source>
        <dbReference type="SAM" id="MobiDB-lite"/>
    </source>
</evidence>
<feature type="region of interest" description="Disordered" evidence="1">
    <location>
        <begin position="1"/>
        <end position="29"/>
    </location>
</feature>
<organism evidence="2 3">
    <name type="scientific">Aduncisulcus paluster</name>
    <dbReference type="NCBI Taxonomy" id="2918883"/>
    <lineage>
        <taxon>Eukaryota</taxon>
        <taxon>Metamonada</taxon>
        <taxon>Carpediemonas-like organisms</taxon>
        <taxon>Aduncisulcus</taxon>
    </lineage>
</organism>
<feature type="compositionally biased region" description="Acidic residues" evidence="1">
    <location>
        <begin position="1"/>
        <end position="16"/>
    </location>
</feature>
<evidence type="ECO:0000313" key="3">
    <source>
        <dbReference type="Proteomes" id="UP001057375"/>
    </source>
</evidence>
<dbReference type="Proteomes" id="UP001057375">
    <property type="component" value="Unassembled WGS sequence"/>
</dbReference>
<proteinExistence type="predicted"/>
<comment type="caution">
    <text evidence="2">The sequence shown here is derived from an EMBL/GenBank/DDBJ whole genome shotgun (WGS) entry which is preliminary data.</text>
</comment>
<reference evidence="2" key="1">
    <citation type="submission" date="2022-03" db="EMBL/GenBank/DDBJ databases">
        <title>Draft genome sequence of Aduncisulcus paluster, a free-living microaerophilic Fornicata.</title>
        <authorList>
            <person name="Yuyama I."/>
            <person name="Kume K."/>
            <person name="Tamura T."/>
            <person name="Inagaki Y."/>
            <person name="Hashimoto T."/>
        </authorList>
    </citation>
    <scope>NUCLEOTIDE SEQUENCE</scope>
    <source>
        <strain evidence="2">NY0171</strain>
    </source>
</reference>